<feature type="region of interest" description="Disordered" evidence="1">
    <location>
        <begin position="34"/>
        <end position="58"/>
    </location>
</feature>
<keyword evidence="3" id="KW-1185">Reference proteome</keyword>
<organism evidence="2 3">
    <name type="scientific">Gigaspora margarita</name>
    <dbReference type="NCBI Taxonomy" id="4874"/>
    <lineage>
        <taxon>Eukaryota</taxon>
        <taxon>Fungi</taxon>
        <taxon>Fungi incertae sedis</taxon>
        <taxon>Mucoromycota</taxon>
        <taxon>Glomeromycotina</taxon>
        <taxon>Glomeromycetes</taxon>
        <taxon>Diversisporales</taxon>
        <taxon>Gigasporaceae</taxon>
        <taxon>Gigaspora</taxon>
    </lineage>
</organism>
<feature type="non-terminal residue" evidence="2">
    <location>
        <position position="1"/>
    </location>
</feature>
<proteinExistence type="predicted"/>
<protein>
    <submittedName>
        <fullName evidence="2">35315_t:CDS:1</fullName>
    </submittedName>
</protein>
<dbReference type="EMBL" id="CAJVQB010096018">
    <property type="protein sequence ID" value="CAG8849395.1"/>
    <property type="molecule type" value="Genomic_DNA"/>
</dbReference>
<reference evidence="2 3" key="1">
    <citation type="submission" date="2021-06" db="EMBL/GenBank/DDBJ databases">
        <authorList>
            <person name="Kallberg Y."/>
            <person name="Tangrot J."/>
            <person name="Rosling A."/>
        </authorList>
    </citation>
    <scope>NUCLEOTIDE SEQUENCE [LARGE SCALE GENOMIC DNA]</scope>
    <source>
        <strain evidence="2 3">120-4 pot B 10/14</strain>
    </source>
</reference>
<gene>
    <name evidence="2" type="ORF">GMARGA_LOCUS39689</name>
</gene>
<name>A0ABN7X6P0_GIGMA</name>
<evidence type="ECO:0000313" key="3">
    <source>
        <dbReference type="Proteomes" id="UP000789901"/>
    </source>
</evidence>
<evidence type="ECO:0000256" key="1">
    <source>
        <dbReference type="SAM" id="MobiDB-lite"/>
    </source>
</evidence>
<sequence length="58" mass="6761">KNINVNEIAKNLLGINNLEFAEVNNYENEVQKDCNTTNEYFDRTQDSDMKDEEESSDD</sequence>
<comment type="caution">
    <text evidence="2">The sequence shown here is derived from an EMBL/GenBank/DDBJ whole genome shotgun (WGS) entry which is preliminary data.</text>
</comment>
<feature type="non-terminal residue" evidence="2">
    <location>
        <position position="58"/>
    </location>
</feature>
<feature type="compositionally biased region" description="Acidic residues" evidence="1">
    <location>
        <begin position="49"/>
        <end position="58"/>
    </location>
</feature>
<evidence type="ECO:0000313" key="2">
    <source>
        <dbReference type="EMBL" id="CAG8849395.1"/>
    </source>
</evidence>
<accession>A0ABN7X6P0</accession>
<dbReference type="Proteomes" id="UP000789901">
    <property type="component" value="Unassembled WGS sequence"/>
</dbReference>